<gene>
    <name evidence="2" type="ORF">CYR32_21265</name>
</gene>
<evidence type="ECO:0000313" key="3">
    <source>
        <dbReference type="Proteomes" id="UP000234503"/>
    </source>
</evidence>
<evidence type="ECO:0000313" key="2">
    <source>
        <dbReference type="EMBL" id="PLR29056.1"/>
    </source>
</evidence>
<comment type="caution">
    <text evidence="2">The sequence shown here is derived from an EMBL/GenBank/DDBJ whole genome shotgun (WGS) entry which is preliminary data.</text>
</comment>
<proteinExistence type="predicted"/>
<dbReference type="OrthoDB" id="9147113at2"/>
<dbReference type="Pfam" id="PF11329">
    <property type="entry name" value="DUF3131"/>
    <property type="match status" value="1"/>
</dbReference>
<dbReference type="EMBL" id="PJZH01000085">
    <property type="protein sequence ID" value="PLR29056.1"/>
    <property type="molecule type" value="Genomic_DNA"/>
</dbReference>
<feature type="non-terminal residue" evidence="2">
    <location>
        <position position="1"/>
    </location>
</feature>
<dbReference type="InterPro" id="IPR021478">
    <property type="entry name" value="DUF3131"/>
</dbReference>
<dbReference type="RefSeq" id="WP_146000753.1">
    <property type="nucleotide sequence ID" value="NZ_PJZH01000085.1"/>
</dbReference>
<organism evidence="2 3">
    <name type="scientific">Chimaeribacter coloradensis</name>
    <dbReference type="NCBI Taxonomy" id="2060068"/>
    <lineage>
        <taxon>Bacteria</taxon>
        <taxon>Pseudomonadati</taxon>
        <taxon>Pseudomonadota</taxon>
        <taxon>Gammaproteobacteria</taxon>
        <taxon>Enterobacterales</taxon>
        <taxon>Yersiniaceae</taxon>
        <taxon>Chimaeribacter</taxon>
    </lineage>
</organism>
<feature type="domain" description="DUF3131" evidence="1">
    <location>
        <begin position="7"/>
        <end position="58"/>
    </location>
</feature>
<protein>
    <recommendedName>
        <fullName evidence="1">DUF3131 domain-containing protein</fullName>
    </recommendedName>
</protein>
<evidence type="ECO:0000259" key="1">
    <source>
        <dbReference type="Pfam" id="PF11329"/>
    </source>
</evidence>
<dbReference type="Proteomes" id="UP000234503">
    <property type="component" value="Unassembled WGS sequence"/>
</dbReference>
<name>A0A2N5DSR0_9GAMM</name>
<reference evidence="2 3" key="1">
    <citation type="submission" date="2017-12" db="EMBL/GenBank/DDBJ databases">
        <title>Characterization of six clinical isolates of Enterochimera gen. nov., a novel genus of the Yersiniaciae family and the three species Enterochimera arupensis sp. nov., Enterochimera coloradensis sp. nov, and Enterochimera californica sp. nov.</title>
        <authorList>
            <person name="Rossi A."/>
            <person name="Fisher M."/>
        </authorList>
    </citation>
    <scope>NUCLEOTIDE SEQUENCE [LARGE SCALE GENOMIC DNA]</scope>
    <source>
        <strain evidence="3">2016-Iso4</strain>
    </source>
</reference>
<accession>A0A2N5DSR0</accession>
<dbReference type="AlphaFoldDB" id="A0A2N5DSR0"/>
<sequence>TTYTPAVVTNTPYVLGGLEYGWQTPGNDTTLLSAQRQRAQNIYRVQEQRWQKLKILTAQFIITFIRLHL</sequence>
<keyword evidence="3" id="KW-1185">Reference proteome</keyword>